<dbReference type="STRING" id="662479.C440_04913"/>
<gene>
    <name evidence="1" type="ORF">C440_04913</name>
</gene>
<proteinExistence type="predicted"/>
<dbReference type="Proteomes" id="UP000011550">
    <property type="component" value="Unassembled WGS sequence"/>
</dbReference>
<evidence type="ECO:0000313" key="2">
    <source>
        <dbReference type="Proteomes" id="UP000011550"/>
    </source>
</evidence>
<keyword evidence="2" id="KW-1185">Reference proteome</keyword>
<evidence type="ECO:0000313" key="1">
    <source>
        <dbReference type="EMBL" id="ELZ96460.1"/>
    </source>
</evidence>
<dbReference type="EMBL" id="AOLN01000007">
    <property type="protein sequence ID" value="ELZ96460.1"/>
    <property type="molecule type" value="Genomic_DNA"/>
</dbReference>
<dbReference type="OrthoDB" id="382106at2157"/>
<accession>M0II68</accession>
<organism evidence="1 2">
    <name type="scientific">Haloferax mucosum ATCC BAA-1512</name>
    <dbReference type="NCBI Taxonomy" id="662479"/>
    <lineage>
        <taxon>Archaea</taxon>
        <taxon>Methanobacteriati</taxon>
        <taxon>Methanobacteriota</taxon>
        <taxon>Stenosarchaea group</taxon>
        <taxon>Halobacteria</taxon>
        <taxon>Halobacteriales</taxon>
        <taxon>Haloferacaceae</taxon>
        <taxon>Haloferax</taxon>
    </lineage>
</organism>
<dbReference type="RefSeq" id="WP_008318799.1">
    <property type="nucleotide sequence ID" value="NZ_AOLN01000007.1"/>
</dbReference>
<dbReference type="PATRIC" id="fig|662479.7.peg.1007"/>
<comment type="caution">
    <text evidence="1">The sequence shown here is derived from an EMBL/GenBank/DDBJ whole genome shotgun (WGS) entry which is preliminary data.</text>
</comment>
<dbReference type="AlphaFoldDB" id="M0II68"/>
<reference evidence="1 2" key="1">
    <citation type="journal article" date="2014" name="PLoS Genet.">
        <title>Phylogenetically driven sequencing of extremely halophilic archaea reveals strategies for static and dynamic osmo-response.</title>
        <authorList>
            <person name="Becker E.A."/>
            <person name="Seitzer P.M."/>
            <person name="Tritt A."/>
            <person name="Larsen D."/>
            <person name="Krusor M."/>
            <person name="Yao A.I."/>
            <person name="Wu D."/>
            <person name="Madern D."/>
            <person name="Eisen J.A."/>
            <person name="Darling A.E."/>
            <person name="Facciotti M.T."/>
        </authorList>
    </citation>
    <scope>NUCLEOTIDE SEQUENCE [LARGE SCALE GENOMIC DNA]</scope>
    <source>
        <strain evidence="1 2">ATCC BAA-1512</strain>
    </source>
</reference>
<sequence length="200" mass="22720">MSSKHPSTSTTDDKPTVPHWTHDYELVRIGGDDAEIVELISGARAQSYTENRTREVIHDPSHRDARDTFSVGDRAEVAVALALNRNPLEALDLRKSETGDDGSDLTLGCGAAVDVKGHENLPIGDPPKLLVEEEKVERGDADVYVLAQVWDSEWAVVHGWTIRKELMWLGHVEREWWNEDNWELDAEKLRSVDRLRNWDF</sequence>
<protein>
    <submittedName>
        <fullName evidence="1">Uncharacterized protein</fullName>
    </submittedName>
</protein>
<name>M0II68_9EURY</name>